<dbReference type="OrthoDB" id="275000at2759"/>
<evidence type="ECO:0000256" key="1">
    <source>
        <dbReference type="ARBA" id="ARBA00008777"/>
    </source>
</evidence>
<dbReference type="OMA" id="HKPTMEM"/>
<dbReference type="AlphaFoldDB" id="A0A8I6RB20"/>
<keyword evidence="3" id="KW-0687">Ribonucleoprotein</keyword>
<dbReference type="GO" id="GO:0005762">
    <property type="term" value="C:mitochondrial large ribosomal subunit"/>
    <property type="evidence" value="ECO:0007669"/>
    <property type="project" value="TreeGrafter"/>
</dbReference>
<reference evidence="6" key="1">
    <citation type="submission" date="2022-01" db="UniProtKB">
        <authorList>
            <consortium name="EnsemblMetazoa"/>
        </authorList>
    </citation>
    <scope>IDENTIFICATION</scope>
</reference>
<dbReference type="PANTHER" id="PTHR14413:SF16">
    <property type="entry name" value="LARGE RIBOSOMAL SUBUNIT PROTEIN BL17M"/>
    <property type="match status" value="1"/>
</dbReference>
<evidence type="ECO:0000313" key="6">
    <source>
        <dbReference type="EnsemblMetazoa" id="XP_014242424.1"/>
    </source>
</evidence>
<name>A0A8I6RB20_CIMLE</name>
<evidence type="ECO:0000256" key="4">
    <source>
        <dbReference type="ARBA" id="ARBA00035290"/>
    </source>
</evidence>
<evidence type="ECO:0000313" key="7">
    <source>
        <dbReference type="Proteomes" id="UP000494040"/>
    </source>
</evidence>
<sequence length="198" mass="22945">MNQPELTHLVSRLRIRYNARHRNLKNPEGPKGRLDILKKIVGGLVKCERIQLNYMKADEARGYAERLISEAIRHGDKHTPTMEIANFWLEEKQLIHKLFKVLAPRFQNYTSSYTRMFKVASSYPDFTLPQAVLELKGNPFPSLVPDWSSNKNLLHNILLEAAKKDFKKEQLIKIAKEIPRPPVEPVQSREEVLPKPEA</sequence>
<dbReference type="Gene3D" id="3.90.1030.10">
    <property type="entry name" value="Ribosomal protein L17"/>
    <property type="match status" value="1"/>
</dbReference>
<keyword evidence="2" id="KW-0689">Ribosomal protein</keyword>
<dbReference type="InterPro" id="IPR036373">
    <property type="entry name" value="Ribosomal_bL17_sf"/>
</dbReference>
<evidence type="ECO:0000256" key="3">
    <source>
        <dbReference type="ARBA" id="ARBA00023274"/>
    </source>
</evidence>
<dbReference type="EnsemblMetazoa" id="XM_014386938.2">
    <property type="protein sequence ID" value="XP_014242424.1"/>
    <property type="gene ID" value="LOC106662700"/>
</dbReference>
<proteinExistence type="inferred from homology"/>
<dbReference type="InterPro" id="IPR000456">
    <property type="entry name" value="Ribosomal_bL17"/>
</dbReference>
<comment type="similarity">
    <text evidence="1">Belongs to the bacterial ribosomal protein bL17 family.</text>
</comment>
<dbReference type="GO" id="GO:0003735">
    <property type="term" value="F:structural constituent of ribosome"/>
    <property type="evidence" value="ECO:0007669"/>
    <property type="project" value="InterPro"/>
</dbReference>
<dbReference type="KEGG" id="clec:106662700"/>
<accession>A0A8I6RB20</accession>
<evidence type="ECO:0000256" key="2">
    <source>
        <dbReference type="ARBA" id="ARBA00022980"/>
    </source>
</evidence>
<keyword evidence="7" id="KW-1185">Reference proteome</keyword>
<dbReference type="FunFam" id="3.90.1030.10:FF:000009">
    <property type="entry name" value="39S ribosomal protein L17, mitochondrial"/>
    <property type="match status" value="1"/>
</dbReference>
<protein>
    <recommendedName>
        <fullName evidence="4">Large ribosomal subunit protein bL17m</fullName>
    </recommendedName>
    <alternativeName>
        <fullName evidence="5">39S ribosomal protein L17, mitochondrial</fullName>
    </alternativeName>
</protein>
<evidence type="ECO:0000256" key="5">
    <source>
        <dbReference type="ARBA" id="ARBA00035413"/>
    </source>
</evidence>
<dbReference type="Pfam" id="PF01196">
    <property type="entry name" value="Ribosomal_L17"/>
    <property type="match status" value="1"/>
</dbReference>
<dbReference type="SUPFAM" id="SSF64263">
    <property type="entry name" value="Prokaryotic ribosomal protein L17"/>
    <property type="match status" value="1"/>
</dbReference>
<organism evidence="6 7">
    <name type="scientific">Cimex lectularius</name>
    <name type="common">Bed bug</name>
    <name type="synonym">Acanthia lectularia</name>
    <dbReference type="NCBI Taxonomy" id="79782"/>
    <lineage>
        <taxon>Eukaryota</taxon>
        <taxon>Metazoa</taxon>
        <taxon>Ecdysozoa</taxon>
        <taxon>Arthropoda</taxon>
        <taxon>Hexapoda</taxon>
        <taxon>Insecta</taxon>
        <taxon>Pterygota</taxon>
        <taxon>Neoptera</taxon>
        <taxon>Paraneoptera</taxon>
        <taxon>Hemiptera</taxon>
        <taxon>Heteroptera</taxon>
        <taxon>Panheteroptera</taxon>
        <taxon>Cimicomorpha</taxon>
        <taxon>Cimicidae</taxon>
        <taxon>Cimex</taxon>
    </lineage>
</organism>
<gene>
    <name evidence="6" type="primary">106662700</name>
</gene>
<dbReference type="Proteomes" id="UP000494040">
    <property type="component" value="Unassembled WGS sequence"/>
</dbReference>
<dbReference type="GO" id="GO:0006412">
    <property type="term" value="P:translation"/>
    <property type="evidence" value="ECO:0007669"/>
    <property type="project" value="InterPro"/>
</dbReference>
<dbReference type="PANTHER" id="PTHR14413">
    <property type="entry name" value="RIBOSOMAL PROTEIN L17"/>
    <property type="match status" value="1"/>
</dbReference>